<evidence type="ECO:0000313" key="6">
    <source>
        <dbReference type="EMBL" id="AOW27389.1"/>
    </source>
</evidence>
<dbReference type="InterPro" id="IPR003890">
    <property type="entry name" value="MIF4G-like_typ-3"/>
</dbReference>
<reference evidence="6 7" key="3">
    <citation type="journal article" date="2013" name="Genome Biol.">
        <title>Assembly of a phased diploid Candida albicans genome facilitates allele-specific measurements and provides a simple model for repeat and indel structure.</title>
        <authorList>
            <person name="Muzzey D."/>
            <person name="Schwartz K."/>
            <person name="Weissman J.S."/>
            <person name="Sherlock G."/>
        </authorList>
    </citation>
    <scope>NUCLEOTIDE SEQUENCE [LARGE SCALE GENOMIC DNA]</scope>
    <source>
        <strain evidence="7">SC5314 / ATCC MYA-2876</strain>
    </source>
</reference>
<dbReference type="GO" id="GO:0003723">
    <property type="term" value="F:RNA binding"/>
    <property type="evidence" value="ECO:0007669"/>
    <property type="project" value="InterPro"/>
</dbReference>
<gene>
    <name evidence="6" type="ordered locus">CAALFM_C203550CA</name>
    <name evidence="5" type="ordered locus">orf19.8483</name>
</gene>
<organism evidence="6 7">
    <name type="scientific">Candida albicans (strain SC5314 / ATCC MYA-2876)</name>
    <name type="common">Yeast</name>
    <dbReference type="NCBI Taxonomy" id="237561"/>
    <lineage>
        <taxon>Eukaryota</taxon>
        <taxon>Fungi</taxon>
        <taxon>Dikarya</taxon>
        <taxon>Ascomycota</taxon>
        <taxon>Saccharomycotina</taxon>
        <taxon>Pichiomycetes</taxon>
        <taxon>Debaryomycetaceae</taxon>
        <taxon>Candida/Lodderomyces clade</taxon>
        <taxon>Candida</taxon>
    </lineage>
</organism>
<dbReference type="GO" id="GO:0005737">
    <property type="term" value="C:cytoplasm"/>
    <property type="evidence" value="ECO:0000318"/>
    <property type="project" value="GO_Central"/>
</dbReference>
<evidence type="ECO:0000313" key="7">
    <source>
        <dbReference type="Proteomes" id="UP000000559"/>
    </source>
</evidence>
<sequence>MTIELDKRRNELHVLNVKAWEGDFTYETVSKLDSSLKKNSTFIKKVKSISNESSSSILKDIQTLSIEKYLSEVLTSLTEALSKVSKSDDILAAMEIVSALHQRFTSQFSPMLLVNIMTAMSNPGPTQVMDEKEETARISRQKNLSKLTMEFYLIGIFTNLKMCSKDTIPDEILVKYGKSASEPIILVVLKDLLNYKIKSGNTLVIVQSFLKRFHHIIYDSNNELLQFEVRNVLQQIFTIYTRAIFETSVELKKRVHQVTEKSKKASIRTGRILEENQIELENVTKLFEKFKSTSEFVSSILDIPLPNELQQHDQDKEEEEPTNTVVEVVKSKSMNEDDLNGVWEDVKEKNFYTVIPSVGELIEAHPNTDEESRSSQSRDGERIQAFLQKMENINSYELDQLVIEFNNLNLNNKATKNRIMKFFVEAASIDSLKYYTRFLKINEMNLSDLIEELINYLDKGFRSQLYQNKLNFKNILFFVEMIKFKMIPTHIIFHKIRKLTLNITSTNNIDILSVFYEHVGRFLLNDPDYKDLMREMIEMLRETSKRPNLKINDKLAINNLLLIVEPPTTKVKSLQTKPELSPKSQFIQRLIRVELNNTSLPLVVNLLKKIHMKQEKECCDTILDCFAHPELINYDNIPALAAVLEAYFSKYKKIVVYTVDTTIENIIRGLELNDYRMNRVRMAQVKFVAEMYNHRVINFKLINDLLYRILCFGHPNNQPLPDNWDVEIDLPDNYFRIQLCCLLLNNLKSIFIDTDIPSKKKAQNRAVELKKRNDINKDLLGVFITFLQYYLFCKEKPLPVELDFKLNDLFAKYKSIPTVKRYDTLQEIGKRLQESIQRKREAESYLDNSDEALVVDDDDDDEDVAEDYDNTDDIDLDEDEGDEEDEDDEDGESEEDNDDESECEDDTSDIENNGVSEEDRMRLEAEKKFMDDLDKEYQKILIDSYDKSSSQTSSNRKKLLMPTPRKIFVEKNQVTPSTDKSKVSFGLLTRKGKTTDIKQLQLPSDTKFAESVLKEKEHQRQDRERIMKLVSNME</sequence>
<dbReference type="FunFam" id="1.25.40.180:FF:000023">
    <property type="entry name" value="regulator of nonsense transcripts 2 isoform X1"/>
    <property type="match status" value="1"/>
</dbReference>
<feature type="domain" description="MIF4G" evidence="4">
    <location>
        <begin position="380"/>
        <end position="567"/>
    </location>
</feature>
<dbReference type="PANTHER" id="PTHR12839:SF7">
    <property type="entry name" value="REGULATOR OF NONSENSE TRANSCRIPTS 2"/>
    <property type="match status" value="1"/>
</dbReference>
<evidence type="ECO:0000313" key="5">
    <source>
        <dbReference type="CGD" id="CAL0000178928"/>
    </source>
</evidence>
<dbReference type="CGD" id="CAL0000178928">
    <property type="gene designation" value="orf19.8483"/>
</dbReference>
<dbReference type="Proteomes" id="UP000000559">
    <property type="component" value="Chromosome 2"/>
</dbReference>
<dbReference type="GO" id="GO:0070478">
    <property type="term" value="P:nuclear-transcribed mRNA catabolic process, 3'-5' exonucleolytic nonsense-mediated decay"/>
    <property type="evidence" value="ECO:0007669"/>
    <property type="project" value="EnsemblFungi"/>
</dbReference>
<keyword evidence="2" id="KW-0963">Cytoplasm</keyword>
<dbReference type="SUPFAM" id="SSF48371">
    <property type="entry name" value="ARM repeat"/>
    <property type="match status" value="2"/>
</dbReference>
<evidence type="ECO:0000256" key="1">
    <source>
        <dbReference type="ARBA" id="ARBA00004496"/>
    </source>
</evidence>
<keyword evidence="7" id="KW-1185">Reference proteome</keyword>
<dbReference type="Pfam" id="PF02854">
    <property type="entry name" value="MIF4G"/>
    <property type="match status" value="1"/>
</dbReference>
<dbReference type="GO" id="GO:0000184">
    <property type="term" value="P:nuclear-transcribed mRNA catabolic process, nonsense-mediated decay"/>
    <property type="evidence" value="ECO:0000318"/>
    <property type="project" value="GO_Central"/>
</dbReference>
<dbReference type="GeneID" id="3637338"/>
<dbReference type="PANTHER" id="PTHR12839">
    <property type="entry name" value="NONSENSE-MEDIATED MRNA DECAY PROTEIN 2 UP-FRAMESHIFT SUPPRESSOR 2"/>
    <property type="match status" value="1"/>
</dbReference>
<dbReference type="eggNOG" id="KOG2051">
    <property type="taxonomic scope" value="Eukaryota"/>
</dbReference>
<feature type="domain" description="MIF4G" evidence="4">
    <location>
        <begin position="585"/>
        <end position="817"/>
    </location>
</feature>
<dbReference type="SMR" id="A0A1D8PGW7"/>
<feature type="compositionally biased region" description="Acidic residues" evidence="3">
    <location>
        <begin position="848"/>
        <end position="909"/>
    </location>
</feature>
<dbReference type="KEGG" id="cal:CAALFM_C203550CA"/>
<evidence type="ECO:0000256" key="2">
    <source>
        <dbReference type="ARBA" id="ARBA00022490"/>
    </source>
</evidence>
<dbReference type="OrthoDB" id="27832at2759"/>
<reference evidence="6 7" key="1">
    <citation type="journal article" date="2004" name="Proc. Natl. Acad. Sci. U.S.A.">
        <title>The diploid genome sequence of Candida albicans.</title>
        <authorList>
            <person name="Jones T."/>
            <person name="Federspiel N.A."/>
            <person name="Chibana H."/>
            <person name="Dungan J."/>
            <person name="Kalman S."/>
            <person name="Magee B.B."/>
            <person name="Newport G."/>
            <person name="Thorstenson Y.R."/>
            <person name="Agabian N."/>
            <person name="Magee P.T."/>
            <person name="Davis R.W."/>
            <person name="Scherer S."/>
        </authorList>
    </citation>
    <scope>NUCLEOTIDE SEQUENCE [LARGE SCALE GENOMIC DNA]</scope>
    <source>
        <strain evidence="7">SC5314 / ATCC MYA-2876</strain>
    </source>
</reference>
<dbReference type="InterPro" id="IPR007193">
    <property type="entry name" value="Upf2/Nmd2_C"/>
</dbReference>
<evidence type="ECO:0000256" key="3">
    <source>
        <dbReference type="SAM" id="MobiDB-lite"/>
    </source>
</evidence>
<dbReference type="InterPro" id="IPR039762">
    <property type="entry name" value="Nmd2/UPF2"/>
</dbReference>
<dbReference type="Gene3D" id="1.25.40.180">
    <property type="match status" value="2"/>
</dbReference>
<dbReference type="GO" id="GO:0006310">
    <property type="term" value="P:DNA recombination"/>
    <property type="evidence" value="ECO:0007669"/>
    <property type="project" value="EnsemblFungi"/>
</dbReference>
<evidence type="ECO:0000259" key="4">
    <source>
        <dbReference type="SMART" id="SM00543"/>
    </source>
</evidence>
<dbReference type="GO" id="GO:0035145">
    <property type="term" value="C:exon-exon junction complex"/>
    <property type="evidence" value="ECO:0000318"/>
    <property type="project" value="GO_Central"/>
</dbReference>
<feature type="region of interest" description="Disordered" evidence="3">
    <location>
        <begin position="839"/>
        <end position="923"/>
    </location>
</feature>
<dbReference type="InterPro" id="IPR016024">
    <property type="entry name" value="ARM-type_fold"/>
</dbReference>
<accession>A0A1D8PGW7</accession>
<dbReference type="AlphaFoldDB" id="A0A1D8PGW7"/>
<dbReference type="Pfam" id="PF04050">
    <property type="entry name" value="Upf2"/>
    <property type="match status" value="1"/>
</dbReference>
<dbReference type="EMBL" id="CP017624">
    <property type="protein sequence ID" value="AOW27389.1"/>
    <property type="molecule type" value="Genomic_DNA"/>
</dbReference>
<dbReference type="RefSeq" id="XP_720987.2">
    <property type="nucleotide sequence ID" value="XM_715894.2"/>
</dbReference>
<reference evidence="6 7" key="2">
    <citation type="journal article" date="2007" name="Genome Biol.">
        <title>Assembly of the Candida albicans genome into sixteen supercontigs aligned on the eight chromosomes.</title>
        <authorList>
            <person name="van het Hoog M."/>
            <person name="Rast T.J."/>
            <person name="Martchenko M."/>
            <person name="Grindle S."/>
            <person name="Dignard D."/>
            <person name="Hogues H."/>
            <person name="Cuomo C."/>
            <person name="Berriman M."/>
            <person name="Scherer S."/>
            <person name="Magee B.B."/>
            <person name="Whiteway M."/>
            <person name="Chibana H."/>
            <person name="Nantel A."/>
            <person name="Magee P.T."/>
        </authorList>
    </citation>
    <scope>GENOME REANNOTATION</scope>
    <source>
        <strain evidence="7">SC5314 / ATCC MYA-2876</strain>
    </source>
</reference>
<name>A0A1D8PGW7_CANAL</name>
<dbReference type="VEuPathDB" id="FungiDB:C2_03550C_A"/>
<dbReference type="InParanoid" id="A0A1D8PGW7"/>
<feature type="domain" description="MIF4G" evidence="4">
    <location>
        <begin position="43"/>
        <end position="243"/>
    </location>
</feature>
<dbReference type="STRING" id="237561.A0A1D8PGW7"/>
<proteinExistence type="predicted"/>
<dbReference type="SMART" id="SM00543">
    <property type="entry name" value="MIF4G"/>
    <property type="match status" value="3"/>
</dbReference>
<comment type="subcellular location">
    <subcellularLocation>
        <location evidence="1">Cytoplasm</location>
    </subcellularLocation>
</comment>
<dbReference type="FunCoup" id="A0A1D8PGW7">
    <property type="interactions" value="1058"/>
</dbReference>
<protein>
    <recommendedName>
        <fullName evidence="4">MIF4G domain-containing protein</fullName>
    </recommendedName>
</protein>